<dbReference type="InterPro" id="IPR000835">
    <property type="entry name" value="HTH_MarR-typ"/>
</dbReference>
<dbReference type="PANTHER" id="PTHR33164">
    <property type="entry name" value="TRANSCRIPTIONAL REGULATOR, MARR FAMILY"/>
    <property type="match status" value="1"/>
</dbReference>
<protein>
    <submittedName>
        <fullName evidence="2">Transcriptional regulator, MarR family</fullName>
    </submittedName>
</protein>
<dbReference type="AlphaFoldDB" id="I1YH34"/>
<name>I1YH34_METFJ</name>
<evidence type="ECO:0000313" key="3">
    <source>
        <dbReference type="Proteomes" id="UP000009145"/>
    </source>
</evidence>
<dbReference type="STRING" id="754477.Q7C_1070"/>
<organism evidence="2 3">
    <name type="scientific">Methylophaga frappieri (strain ATCC BAA-2434 / DSM 25690 / JAM7)</name>
    <dbReference type="NCBI Taxonomy" id="754477"/>
    <lineage>
        <taxon>Bacteria</taxon>
        <taxon>Pseudomonadati</taxon>
        <taxon>Pseudomonadota</taxon>
        <taxon>Gammaproteobacteria</taxon>
        <taxon>Thiotrichales</taxon>
        <taxon>Piscirickettsiaceae</taxon>
        <taxon>Methylophaga</taxon>
    </lineage>
</organism>
<accession>I1YH34</accession>
<dbReference type="OrthoDB" id="5296557at2"/>
<dbReference type="SMART" id="SM00347">
    <property type="entry name" value="HTH_MARR"/>
    <property type="match status" value="1"/>
</dbReference>
<evidence type="ECO:0000259" key="1">
    <source>
        <dbReference type="PROSITE" id="PS50995"/>
    </source>
</evidence>
<keyword evidence="3" id="KW-1185">Reference proteome</keyword>
<dbReference type="EMBL" id="CP003380">
    <property type="protein sequence ID" value="AFJ02227.1"/>
    <property type="molecule type" value="Genomic_DNA"/>
</dbReference>
<dbReference type="KEGG" id="mec:Q7C_1070"/>
<dbReference type="Proteomes" id="UP000009145">
    <property type="component" value="Chromosome"/>
</dbReference>
<dbReference type="GO" id="GO:0006950">
    <property type="term" value="P:response to stress"/>
    <property type="evidence" value="ECO:0007669"/>
    <property type="project" value="TreeGrafter"/>
</dbReference>
<dbReference type="HOGENOM" id="CLU_083287_27_3_6"/>
<dbReference type="Gene3D" id="1.10.10.10">
    <property type="entry name" value="Winged helix-like DNA-binding domain superfamily/Winged helix DNA-binding domain"/>
    <property type="match status" value="1"/>
</dbReference>
<dbReference type="InterPro" id="IPR039422">
    <property type="entry name" value="MarR/SlyA-like"/>
</dbReference>
<dbReference type="InterPro" id="IPR036388">
    <property type="entry name" value="WH-like_DNA-bd_sf"/>
</dbReference>
<dbReference type="PANTHER" id="PTHR33164:SF43">
    <property type="entry name" value="HTH-TYPE TRANSCRIPTIONAL REPRESSOR YETL"/>
    <property type="match status" value="1"/>
</dbReference>
<dbReference type="RefSeq" id="WP_014703647.1">
    <property type="nucleotide sequence ID" value="NC_017856.1"/>
</dbReference>
<dbReference type="SUPFAM" id="SSF46785">
    <property type="entry name" value="Winged helix' DNA-binding domain"/>
    <property type="match status" value="1"/>
</dbReference>
<dbReference type="PATRIC" id="fig|754477.3.peg.1051"/>
<dbReference type="eggNOG" id="COG1846">
    <property type="taxonomic scope" value="Bacteria"/>
</dbReference>
<dbReference type="Pfam" id="PF01047">
    <property type="entry name" value="MarR"/>
    <property type="match status" value="1"/>
</dbReference>
<dbReference type="InterPro" id="IPR036390">
    <property type="entry name" value="WH_DNA-bd_sf"/>
</dbReference>
<gene>
    <name evidence="2" type="ordered locus">Q7C_1070</name>
</gene>
<dbReference type="PROSITE" id="PS50995">
    <property type="entry name" value="HTH_MARR_2"/>
    <property type="match status" value="1"/>
</dbReference>
<sequence length="171" mass="19338">MLELADLPDAHILGRFAERYPEANIESVLAFLTLLHTGTALTQALNQYLAKYDLLQGRWWVLILLMRESDFRATQSKLAEKAGVSRATMTGLLDGLLRENLITREPATTDRRQVMIRLTEAGQARLDSLMPGYYQHVSDIMGCLSPVQLQSLQEAMRLLNQQRDAFFSDPS</sequence>
<dbReference type="PRINTS" id="PR00598">
    <property type="entry name" value="HTHMARR"/>
</dbReference>
<proteinExistence type="predicted"/>
<reference evidence="2 3" key="1">
    <citation type="journal article" date="2012" name="J. Bacteriol.">
        <title>Complete genome sequences of Methylophaga sp. strain JAM1 and Methylophaga sp. strain JAM7.</title>
        <authorList>
            <person name="Villeneuve C."/>
            <person name="Martineau C."/>
            <person name="Mauffrey F."/>
            <person name="Villemur R."/>
        </authorList>
    </citation>
    <scope>NUCLEOTIDE SEQUENCE [LARGE SCALE GENOMIC DNA]</scope>
    <source>
        <strain evidence="2 3">JAM7</strain>
    </source>
</reference>
<dbReference type="GO" id="GO:0003700">
    <property type="term" value="F:DNA-binding transcription factor activity"/>
    <property type="evidence" value="ECO:0007669"/>
    <property type="project" value="InterPro"/>
</dbReference>
<evidence type="ECO:0000313" key="2">
    <source>
        <dbReference type="EMBL" id="AFJ02227.1"/>
    </source>
</evidence>
<feature type="domain" description="HTH marR-type" evidence="1">
    <location>
        <begin position="27"/>
        <end position="161"/>
    </location>
</feature>